<accession>A0A9P0ZBG8</accession>
<keyword evidence="2" id="KW-1185">Reference proteome</keyword>
<reference evidence="1" key="1">
    <citation type="submission" date="2022-07" db="EMBL/GenBank/DDBJ databases">
        <authorList>
            <person name="Macas J."/>
            <person name="Novak P."/>
            <person name="Neumann P."/>
        </authorList>
    </citation>
    <scope>NUCLEOTIDE SEQUENCE</scope>
</reference>
<dbReference type="AlphaFoldDB" id="A0A9P0ZBG8"/>
<protein>
    <submittedName>
        <fullName evidence="1">Uncharacterized protein</fullName>
    </submittedName>
</protein>
<proteinExistence type="predicted"/>
<sequence>MKPLHPPAPLTFDAKALSIPFFTFTIDNSDPSQTLNYSSCQMKLEPHTSEE</sequence>
<organism evidence="1 2">
    <name type="scientific">Cuscuta europaea</name>
    <name type="common">European dodder</name>
    <dbReference type="NCBI Taxonomy" id="41803"/>
    <lineage>
        <taxon>Eukaryota</taxon>
        <taxon>Viridiplantae</taxon>
        <taxon>Streptophyta</taxon>
        <taxon>Embryophyta</taxon>
        <taxon>Tracheophyta</taxon>
        <taxon>Spermatophyta</taxon>
        <taxon>Magnoliopsida</taxon>
        <taxon>eudicotyledons</taxon>
        <taxon>Gunneridae</taxon>
        <taxon>Pentapetalae</taxon>
        <taxon>asterids</taxon>
        <taxon>lamiids</taxon>
        <taxon>Solanales</taxon>
        <taxon>Convolvulaceae</taxon>
        <taxon>Cuscuteae</taxon>
        <taxon>Cuscuta</taxon>
        <taxon>Cuscuta subgen. Cuscuta</taxon>
    </lineage>
</organism>
<dbReference type="Proteomes" id="UP001152484">
    <property type="component" value="Unassembled WGS sequence"/>
</dbReference>
<dbReference type="EMBL" id="CAMAPE010000030">
    <property type="protein sequence ID" value="CAH9093371.1"/>
    <property type="molecule type" value="Genomic_DNA"/>
</dbReference>
<evidence type="ECO:0000313" key="2">
    <source>
        <dbReference type="Proteomes" id="UP001152484"/>
    </source>
</evidence>
<gene>
    <name evidence="1" type="ORF">CEURO_LOCUS12322</name>
</gene>
<name>A0A9P0ZBG8_CUSEU</name>
<evidence type="ECO:0000313" key="1">
    <source>
        <dbReference type="EMBL" id="CAH9093371.1"/>
    </source>
</evidence>
<comment type="caution">
    <text evidence="1">The sequence shown here is derived from an EMBL/GenBank/DDBJ whole genome shotgun (WGS) entry which is preliminary data.</text>
</comment>